<evidence type="ECO:0000313" key="2">
    <source>
        <dbReference type="EMBL" id="TGD79810.1"/>
    </source>
</evidence>
<protein>
    <submittedName>
        <fullName evidence="2">Uncharacterized protein</fullName>
    </submittedName>
</protein>
<keyword evidence="3" id="KW-1185">Reference proteome</keyword>
<evidence type="ECO:0000256" key="1">
    <source>
        <dbReference type="SAM" id="SignalP"/>
    </source>
</evidence>
<dbReference type="EMBL" id="SRKZ01000004">
    <property type="protein sequence ID" value="TGD79810.1"/>
    <property type="molecule type" value="Genomic_DNA"/>
</dbReference>
<gene>
    <name evidence="2" type="ORF">EU557_16495</name>
</gene>
<organism evidence="2 3">
    <name type="scientific">Hymenobacter wooponensis</name>
    <dbReference type="NCBI Taxonomy" id="1525360"/>
    <lineage>
        <taxon>Bacteria</taxon>
        <taxon>Pseudomonadati</taxon>
        <taxon>Bacteroidota</taxon>
        <taxon>Cytophagia</taxon>
        <taxon>Cytophagales</taxon>
        <taxon>Hymenobacteraceae</taxon>
        <taxon>Hymenobacter</taxon>
    </lineage>
</organism>
<evidence type="ECO:0000313" key="3">
    <source>
        <dbReference type="Proteomes" id="UP000298284"/>
    </source>
</evidence>
<feature type="chain" id="PRO_5021299455" evidence="1">
    <location>
        <begin position="21"/>
        <end position="136"/>
    </location>
</feature>
<proteinExistence type="predicted"/>
<accession>A0A4Z0MKB5</accession>
<dbReference type="OrthoDB" id="887286at2"/>
<dbReference type="AlphaFoldDB" id="A0A4Z0MKB5"/>
<feature type="signal peptide" evidence="1">
    <location>
        <begin position="1"/>
        <end position="20"/>
    </location>
</feature>
<name>A0A4Z0MKB5_9BACT</name>
<sequence>MKKVRLTFVALVLLATAAQAAPQQPSVATAEQQTTVPAHEQQVKDRALQLTCYFTDVLRLTKKQAAEVRVVTYQKLQQLDPAAPEQGMQGTLLPVAQVMQQYDAAMFRILTPGQYSTFRWLEERQPVAHLLAGSEK</sequence>
<comment type="caution">
    <text evidence="2">The sequence shown here is derived from an EMBL/GenBank/DDBJ whole genome shotgun (WGS) entry which is preliminary data.</text>
</comment>
<reference evidence="2 3" key="1">
    <citation type="submission" date="2019-04" db="EMBL/GenBank/DDBJ databases">
        <authorList>
            <person name="Feng G."/>
            <person name="Zhang J."/>
            <person name="Zhu H."/>
        </authorList>
    </citation>
    <scope>NUCLEOTIDE SEQUENCE [LARGE SCALE GENOMIC DNA]</scope>
    <source>
        <strain evidence="2 3">JCM 19491</strain>
    </source>
</reference>
<keyword evidence="1" id="KW-0732">Signal</keyword>
<dbReference type="Proteomes" id="UP000298284">
    <property type="component" value="Unassembled WGS sequence"/>
</dbReference>
<dbReference type="RefSeq" id="WP_135531555.1">
    <property type="nucleotide sequence ID" value="NZ_SRKZ01000004.1"/>
</dbReference>